<feature type="domain" description="EGF-like" evidence="4">
    <location>
        <begin position="331"/>
        <end position="368"/>
    </location>
</feature>
<dbReference type="SUPFAM" id="SSF57196">
    <property type="entry name" value="EGF/Laminin"/>
    <property type="match status" value="1"/>
</dbReference>
<dbReference type="PROSITE" id="PS50025">
    <property type="entry name" value="LAM_G_DOMAIN"/>
    <property type="match status" value="2"/>
</dbReference>
<dbReference type="PROSITE" id="PS00022">
    <property type="entry name" value="EGF_1"/>
    <property type="match status" value="2"/>
</dbReference>
<dbReference type="PANTHER" id="PTHR15036:SF85">
    <property type="entry name" value="SP2353, ISOFORM A"/>
    <property type="match status" value="1"/>
</dbReference>
<comment type="caution">
    <text evidence="2">Lacks conserved residue(s) required for the propagation of feature annotation.</text>
</comment>
<evidence type="ECO:0008006" key="7">
    <source>
        <dbReference type="Google" id="ProtNLM"/>
    </source>
</evidence>
<dbReference type="CDD" id="cd00110">
    <property type="entry name" value="LamG"/>
    <property type="match status" value="1"/>
</dbReference>
<evidence type="ECO:0000256" key="1">
    <source>
        <dbReference type="ARBA" id="ARBA00023157"/>
    </source>
</evidence>
<keyword evidence="1 2" id="KW-1015">Disulfide bond</keyword>
<keyword evidence="6" id="KW-1185">Reference proteome</keyword>
<dbReference type="EMBL" id="CABIJS010000233">
    <property type="protein sequence ID" value="VUZ47261.1"/>
    <property type="molecule type" value="Genomic_DNA"/>
</dbReference>
<evidence type="ECO:0000313" key="6">
    <source>
        <dbReference type="Proteomes" id="UP000321570"/>
    </source>
</evidence>
<feature type="disulfide bond" evidence="2">
    <location>
        <begin position="114"/>
        <end position="123"/>
    </location>
</feature>
<evidence type="ECO:0000259" key="3">
    <source>
        <dbReference type="PROSITE" id="PS50025"/>
    </source>
</evidence>
<dbReference type="AlphaFoldDB" id="A0A564YJ13"/>
<dbReference type="Gene3D" id="2.60.120.200">
    <property type="match status" value="3"/>
</dbReference>
<dbReference type="InterPro" id="IPR050372">
    <property type="entry name" value="Neurexin-related_CASP"/>
</dbReference>
<evidence type="ECO:0000259" key="4">
    <source>
        <dbReference type="PROSITE" id="PS50026"/>
    </source>
</evidence>
<dbReference type="InterPro" id="IPR013320">
    <property type="entry name" value="ConA-like_dom_sf"/>
</dbReference>
<sequence>MYTGTASTKFRSHMRNLYLSQSLNFLLVLNEALQPEVFLLHLVLMARVANDEDDAALTMEIEIENPGESKGEKVIHEFSMEENCLLGRSCNSGGICIDTTTLPNLSVSKGTCVCPLGYSGKFCDQKSFQTRFPEIQDGGYLAFGGWLLPKIGPFSVSLQIKPHVLRPKTLLFFYFSISRAQAFYLELDNGILQLRIYNKSIEGYFYLSRLLQHPTELNILNKNFFDISFGLRKMNELYLSLDHNEVHGVLETLSSEEGFGLLINSFNRENTIFIGGHSSLTKGQSFPIVSAAENSLIGCIGDIVINGHLCDPRQGSYVGDAVSGYGIIDCSRNVCDNHVCENDAACKPVSATDYVCQCPLGTRPPSCKQDRIPIIPEFLGNSYLSLKGYRDTSLSETLLEITFLPKKPTGLLIYSGFSFDKRGDFISISLVNSQVFVGFDLGSGPASMQSSQNVTLNYWQTVRVKRIGRSFDVYLNDEHISPGLKSFSQGNLVQLTIADDLLVGGHPDPDRISALLPKYDDLVSYKAVKGFVGCVQSLIINGHRVNLLDDTIDFINVVSCKQHECAKRSSPCGFNGKCIPDLNSWRCVCSTGFMGKQCQNGKWNENEIEGFVNGKSIISVDLEQFGNYVCNRTVFYIGGAPQSLIDKIEFLREFISEIEIKGKIGGFIGCIRDIRINHSPVDLRDATKEQNIGLCTNENS</sequence>
<protein>
    <recommendedName>
        <fullName evidence="7">EGF-like domain-containing protein</fullName>
    </recommendedName>
</protein>
<dbReference type="PROSITE" id="PS50026">
    <property type="entry name" value="EGF_3"/>
    <property type="match status" value="3"/>
</dbReference>
<gene>
    <name evidence="5" type="ORF">WMSIL1_LOCUS6901</name>
</gene>
<dbReference type="Proteomes" id="UP000321570">
    <property type="component" value="Unassembled WGS sequence"/>
</dbReference>
<dbReference type="Gene3D" id="2.10.25.10">
    <property type="entry name" value="Laminin"/>
    <property type="match status" value="2"/>
</dbReference>
<dbReference type="SUPFAM" id="SSF49899">
    <property type="entry name" value="Concanavalin A-like lectins/glucanases"/>
    <property type="match status" value="3"/>
</dbReference>
<proteinExistence type="predicted"/>
<reference evidence="5 6" key="1">
    <citation type="submission" date="2019-07" db="EMBL/GenBank/DDBJ databases">
        <authorList>
            <person name="Jastrzebski P J."/>
            <person name="Paukszto L."/>
            <person name="Jastrzebski P J."/>
        </authorList>
    </citation>
    <scope>NUCLEOTIDE SEQUENCE [LARGE SCALE GENOMIC DNA]</scope>
    <source>
        <strain evidence="5 6">WMS-il1</strain>
    </source>
</reference>
<dbReference type="InterPro" id="IPR001881">
    <property type="entry name" value="EGF-like_Ca-bd_dom"/>
</dbReference>
<dbReference type="SMART" id="SM00181">
    <property type="entry name" value="EGF"/>
    <property type="match status" value="3"/>
</dbReference>
<organism evidence="5 6">
    <name type="scientific">Hymenolepis diminuta</name>
    <name type="common">Rat tapeworm</name>
    <dbReference type="NCBI Taxonomy" id="6216"/>
    <lineage>
        <taxon>Eukaryota</taxon>
        <taxon>Metazoa</taxon>
        <taxon>Spiralia</taxon>
        <taxon>Lophotrochozoa</taxon>
        <taxon>Platyhelminthes</taxon>
        <taxon>Cestoda</taxon>
        <taxon>Eucestoda</taxon>
        <taxon>Cyclophyllidea</taxon>
        <taxon>Hymenolepididae</taxon>
        <taxon>Hymenolepis</taxon>
    </lineage>
</organism>
<accession>A0A564YJ13</accession>
<feature type="domain" description="EGF-like" evidence="4">
    <location>
        <begin position="80"/>
        <end position="124"/>
    </location>
</feature>
<dbReference type="Pfam" id="PF02210">
    <property type="entry name" value="Laminin_G_2"/>
    <property type="match status" value="1"/>
</dbReference>
<dbReference type="PROSITE" id="PS01186">
    <property type="entry name" value="EGF_2"/>
    <property type="match status" value="2"/>
</dbReference>
<evidence type="ECO:0000256" key="2">
    <source>
        <dbReference type="PROSITE-ProRule" id="PRU00076"/>
    </source>
</evidence>
<dbReference type="InterPro" id="IPR000742">
    <property type="entry name" value="EGF"/>
</dbReference>
<dbReference type="GO" id="GO:0005509">
    <property type="term" value="F:calcium ion binding"/>
    <property type="evidence" value="ECO:0007669"/>
    <property type="project" value="InterPro"/>
</dbReference>
<name>A0A564YJ13_HYMDI</name>
<dbReference type="InterPro" id="IPR001791">
    <property type="entry name" value="Laminin_G"/>
</dbReference>
<feature type="disulfide bond" evidence="2">
    <location>
        <begin position="589"/>
        <end position="598"/>
    </location>
</feature>
<dbReference type="CDD" id="cd00054">
    <property type="entry name" value="EGF_CA"/>
    <property type="match status" value="1"/>
</dbReference>
<feature type="domain" description="Laminin G" evidence="3">
    <location>
        <begin position="130"/>
        <end position="330"/>
    </location>
</feature>
<dbReference type="SMART" id="SM00282">
    <property type="entry name" value="LamG"/>
    <property type="match status" value="2"/>
</dbReference>
<dbReference type="PANTHER" id="PTHR15036">
    <property type="entry name" value="PIKACHURIN-LIKE PROTEIN"/>
    <property type="match status" value="1"/>
</dbReference>
<dbReference type="SMART" id="SM00179">
    <property type="entry name" value="EGF_CA"/>
    <property type="match status" value="2"/>
</dbReference>
<dbReference type="GO" id="GO:0016020">
    <property type="term" value="C:membrane"/>
    <property type="evidence" value="ECO:0007669"/>
    <property type="project" value="UniProtKB-SubCell"/>
</dbReference>
<evidence type="ECO:0000313" key="5">
    <source>
        <dbReference type="EMBL" id="VUZ47261.1"/>
    </source>
</evidence>
<feature type="domain" description="Laminin G" evidence="3">
    <location>
        <begin position="373"/>
        <end position="565"/>
    </location>
</feature>
<feature type="domain" description="EGF-like" evidence="4">
    <location>
        <begin position="561"/>
        <end position="599"/>
    </location>
</feature>
<keyword evidence="2" id="KW-0245">EGF-like domain</keyword>
<feature type="disulfide bond" evidence="2">
    <location>
        <begin position="358"/>
        <end position="367"/>
    </location>
</feature>